<feature type="region of interest" description="Disordered" evidence="1">
    <location>
        <begin position="1"/>
        <end position="43"/>
    </location>
</feature>
<dbReference type="AlphaFoldDB" id="A0A1C7N7M3"/>
<proteinExistence type="predicted"/>
<feature type="region of interest" description="Disordered" evidence="1">
    <location>
        <begin position="96"/>
        <end position="169"/>
    </location>
</feature>
<sequence length="169" mass="18990">MDFTTDTESNPIRFSQTSLQTEDSFDSTSLATPLDASPLPPPSNTFSLINIVNNDPLPDPKEYNAIASVYTRRRAQTAPLPILVSTEQSILQQYPVISNSSNSTDDTSTATANGKQSRLWPKLKRMMMPKTSDRTTLDPKPNVNHNEKTNQDQTKRWLSRNRVRVGPQR</sequence>
<evidence type="ECO:0000313" key="3">
    <source>
        <dbReference type="Proteomes" id="UP000093000"/>
    </source>
</evidence>
<dbReference type="Proteomes" id="UP000093000">
    <property type="component" value="Unassembled WGS sequence"/>
</dbReference>
<dbReference type="InParanoid" id="A0A1C7N7M3"/>
<feature type="compositionally biased region" description="Basic and acidic residues" evidence="1">
    <location>
        <begin position="145"/>
        <end position="155"/>
    </location>
</feature>
<name>A0A1C7N7M3_9FUNG</name>
<evidence type="ECO:0000313" key="2">
    <source>
        <dbReference type="EMBL" id="OBZ85145.1"/>
    </source>
</evidence>
<gene>
    <name evidence="2" type="ORF">A0J61_06806</name>
</gene>
<keyword evidence="3" id="KW-1185">Reference proteome</keyword>
<organism evidence="2 3">
    <name type="scientific">Choanephora cucurbitarum</name>
    <dbReference type="NCBI Taxonomy" id="101091"/>
    <lineage>
        <taxon>Eukaryota</taxon>
        <taxon>Fungi</taxon>
        <taxon>Fungi incertae sedis</taxon>
        <taxon>Mucoromycota</taxon>
        <taxon>Mucoromycotina</taxon>
        <taxon>Mucoromycetes</taxon>
        <taxon>Mucorales</taxon>
        <taxon>Mucorineae</taxon>
        <taxon>Choanephoraceae</taxon>
        <taxon>Choanephoroideae</taxon>
        <taxon>Choanephora</taxon>
    </lineage>
</organism>
<protein>
    <submittedName>
        <fullName evidence="2">Uncharacterized protein</fullName>
    </submittedName>
</protein>
<feature type="compositionally biased region" description="Low complexity" evidence="1">
    <location>
        <begin position="98"/>
        <end position="113"/>
    </location>
</feature>
<comment type="caution">
    <text evidence="2">The sequence shown here is derived from an EMBL/GenBank/DDBJ whole genome shotgun (WGS) entry which is preliminary data.</text>
</comment>
<accession>A0A1C7N7M3</accession>
<dbReference type="EMBL" id="LUGH01000428">
    <property type="protein sequence ID" value="OBZ85145.1"/>
    <property type="molecule type" value="Genomic_DNA"/>
</dbReference>
<evidence type="ECO:0000256" key="1">
    <source>
        <dbReference type="SAM" id="MobiDB-lite"/>
    </source>
</evidence>
<reference evidence="2 3" key="1">
    <citation type="submission" date="2016-03" db="EMBL/GenBank/DDBJ databases">
        <title>Choanephora cucurbitarum.</title>
        <authorList>
            <person name="Min B."/>
            <person name="Park H."/>
            <person name="Park J.-H."/>
            <person name="Shin H.-D."/>
            <person name="Choi I.-G."/>
        </authorList>
    </citation>
    <scope>NUCLEOTIDE SEQUENCE [LARGE SCALE GENOMIC DNA]</scope>
    <source>
        <strain evidence="2 3">KUS-F28377</strain>
    </source>
</reference>
<feature type="compositionally biased region" description="Polar residues" evidence="1">
    <location>
        <begin position="1"/>
        <end position="31"/>
    </location>
</feature>
<dbReference type="OrthoDB" id="2289675at2759"/>